<evidence type="ECO:0000313" key="3">
    <source>
        <dbReference type="EMBL" id="SDT21839.1"/>
    </source>
</evidence>
<dbReference type="SUPFAM" id="SSF53335">
    <property type="entry name" value="S-adenosyl-L-methionine-dependent methyltransferases"/>
    <property type="match status" value="1"/>
</dbReference>
<protein>
    <recommendedName>
        <fullName evidence="5">Methyltransferase domain-containing protein</fullName>
    </recommendedName>
</protein>
<organism evidence="3 4">
    <name type="scientific">Actinopolymorpha singaporensis</name>
    <dbReference type="NCBI Taxonomy" id="117157"/>
    <lineage>
        <taxon>Bacteria</taxon>
        <taxon>Bacillati</taxon>
        <taxon>Actinomycetota</taxon>
        <taxon>Actinomycetes</taxon>
        <taxon>Propionibacteriales</taxon>
        <taxon>Actinopolymorphaceae</taxon>
        <taxon>Actinopolymorpha</taxon>
    </lineage>
</organism>
<keyword evidence="4" id="KW-1185">Reference proteome</keyword>
<gene>
    <name evidence="3" type="ORF">SAMN04489717_5541</name>
</gene>
<keyword evidence="1" id="KW-0175">Coiled coil</keyword>
<dbReference type="Proteomes" id="UP000198983">
    <property type="component" value="Chromosome I"/>
</dbReference>
<dbReference type="STRING" id="117157.SAMN04489717_5541"/>
<proteinExistence type="predicted"/>
<feature type="coiled-coil region" evidence="1">
    <location>
        <begin position="222"/>
        <end position="256"/>
    </location>
</feature>
<dbReference type="AlphaFoldDB" id="A0A1H1YKP6"/>
<name>A0A1H1YKP6_9ACTN</name>
<dbReference type="EMBL" id="LT629732">
    <property type="protein sequence ID" value="SDT21839.1"/>
    <property type="molecule type" value="Genomic_DNA"/>
</dbReference>
<accession>A0A1H1YKP6</accession>
<evidence type="ECO:0000256" key="2">
    <source>
        <dbReference type="SAM" id="MobiDB-lite"/>
    </source>
</evidence>
<reference evidence="3 4" key="1">
    <citation type="submission" date="2016-10" db="EMBL/GenBank/DDBJ databases">
        <authorList>
            <person name="de Groot N.N."/>
        </authorList>
    </citation>
    <scope>NUCLEOTIDE SEQUENCE [LARGE SCALE GENOMIC DNA]</scope>
    <source>
        <strain evidence="3 4">DSM 22024</strain>
    </source>
</reference>
<evidence type="ECO:0008006" key="5">
    <source>
        <dbReference type="Google" id="ProtNLM"/>
    </source>
</evidence>
<dbReference type="InterPro" id="IPR029063">
    <property type="entry name" value="SAM-dependent_MTases_sf"/>
</dbReference>
<feature type="region of interest" description="Disordered" evidence="2">
    <location>
        <begin position="150"/>
        <end position="184"/>
    </location>
</feature>
<evidence type="ECO:0000313" key="4">
    <source>
        <dbReference type="Proteomes" id="UP000198983"/>
    </source>
</evidence>
<feature type="compositionally biased region" description="Basic and acidic residues" evidence="2">
    <location>
        <begin position="162"/>
        <end position="172"/>
    </location>
</feature>
<sequence length="288" mass="30862">MPYSAPKLRKSIPGDREFADPESMDLADIAARRWAVGRLLLVTSGTTTPGLGLPFERATIAGPEDLDLVDHESYDAVVIDGPALGVGGAAGVLAPAARCVRPGGHLAVVPAGHGDTSPPPPPAEPGVRWVGLALLADRPCALLRKDAGLPHSQTEADDDHPDDDHPDHDHFGDSGTSAGSDVAGRLATMTRTLDLAERSRRADQEAALADRAGSEAALLRHLAGLSADLAAERAARSRLERDHTDLRRRFETLDRQHRRLRSSKLGALTLRYWQARGGLRRRIGRTSR</sequence>
<evidence type="ECO:0000256" key="1">
    <source>
        <dbReference type="SAM" id="Coils"/>
    </source>
</evidence>